<evidence type="ECO:0000256" key="3">
    <source>
        <dbReference type="ARBA" id="ARBA00022692"/>
    </source>
</evidence>
<feature type="transmembrane region" description="Helical" evidence="6">
    <location>
        <begin position="79"/>
        <end position="103"/>
    </location>
</feature>
<organism evidence="7 8">
    <name type="scientific">Sedimentisphaera cyanobacteriorum</name>
    <dbReference type="NCBI Taxonomy" id="1940790"/>
    <lineage>
        <taxon>Bacteria</taxon>
        <taxon>Pseudomonadati</taxon>
        <taxon>Planctomycetota</taxon>
        <taxon>Phycisphaerae</taxon>
        <taxon>Sedimentisphaerales</taxon>
        <taxon>Sedimentisphaeraceae</taxon>
        <taxon>Sedimentisphaera</taxon>
    </lineage>
</organism>
<sequence>MKKTFSNIARIVIGVGAVALLLSTQDISELAASFSKIKPLMFLAAVLLFLTAQSMVGLRWKYLLGLIDIKVSSLASVKLTYVGFFYNNVMLSFVGGDVLRAWYITHHTGHKKMEAAFSVIVDRFCGLAASLILAGVGLLYSYRLISSADDSSKEIRGLETILAGGAFLVVLAAAAFFILRKTTFMLKLWDKIRHKVLRLLEAVKVYAGSPFKMFLAVVFTLLIQLCSISGFYLVCSSAGIEADFRYYAAFFPLCWMIGSLPISPGGLGVLEVGISAAFSLLPEVSPEQAVTIAICQRLVLLVGSLPGLAIHLSGLHMPAKAAEDLENKDIPL</sequence>
<proteinExistence type="predicted"/>
<feature type="transmembrane region" description="Helical" evidence="6">
    <location>
        <begin position="161"/>
        <end position="179"/>
    </location>
</feature>
<keyword evidence="3 6" id="KW-0812">Transmembrane</keyword>
<dbReference type="NCBIfam" id="TIGR00374">
    <property type="entry name" value="flippase-like domain"/>
    <property type="match status" value="1"/>
</dbReference>
<evidence type="ECO:0000256" key="2">
    <source>
        <dbReference type="ARBA" id="ARBA00022475"/>
    </source>
</evidence>
<accession>A0A1Q2HS62</accession>
<evidence type="ECO:0000256" key="6">
    <source>
        <dbReference type="SAM" id="Phobius"/>
    </source>
</evidence>
<dbReference type="EMBL" id="CP019633">
    <property type="protein sequence ID" value="AQQ10075.1"/>
    <property type="molecule type" value="Genomic_DNA"/>
</dbReference>
<dbReference type="OrthoDB" id="279916at2"/>
<dbReference type="Proteomes" id="UP000188273">
    <property type="component" value="Chromosome"/>
</dbReference>
<evidence type="ECO:0008006" key="9">
    <source>
        <dbReference type="Google" id="ProtNLM"/>
    </source>
</evidence>
<dbReference type="STRING" id="1940790.L21SP3_01900"/>
<keyword evidence="8" id="KW-1185">Reference proteome</keyword>
<gene>
    <name evidence="7" type="ORF">L21SP3_01900</name>
</gene>
<keyword evidence="2" id="KW-1003">Cell membrane</keyword>
<dbReference type="GO" id="GO:0005886">
    <property type="term" value="C:plasma membrane"/>
    <property type="evidence" value="ECO:0007669"/>
    <property type="project" value="UniProtKB-SubCell"/>
</dbReference>
<feature type="transmembrane region" description="Helical" evidence="6">
    <location>
        <begin position="289"/>
        <end position="310"/>
    </location>
</feature>
<protein>
    <recommendedName>
        <fullName evidence="9">Flippase-like domain-containing protein</fullName>
    </recommendedName>
</protein>
<evidence type="ECO:0000256" key="1">
    <source>
        <dbReference type="ARBA" id="ARBA00004651"/>
    </source>
</evidence>
<dbReference type="PANTHER" id="PTHR40277:SF1">
    <property type="entry name" value="BLL5419 PROTEIN"/>
    <property type="match status" value="1"/>
</dbReference>
<dbReference type="InterPro" id="IPR022791">
    <property type="entry name" value="L-PG_synthase/AglD"/>
</dbReference>
<dbReference type="KEGG" id="pbu:L21SP3_01900"/>
<feature type="transmembrane region" description="Helical" evidence="6">
    <location>
        <begin position="246"/>
        <end position="269"/>
    </location>
</feature>
<dbReference type="AlphaFoldDB" id="A0A1Q2HS62"/>
<evidence type="ECO:0000256" key="4">
    <source>
        <dbReference type="ARBA" id="ARBA00022989"/>
    </source>
</evidence>
<feature type="transmembrane region" description="Helical" evidence="6">
    <location>
        <begin position="213"/>
        <end position="234"/>
    </location>
</feature>
<dbReference type="RefSeq" id="WP_077540961.1">
    <property type="nucleotide sequence ID" value="NZ_CP019633.1"/>
</dbReference>
<keyword evidence="4 6" id="KW-1133">Transmembrane helix</keyword>
<comment type="subcellular location">
    <subcellularLocation>
        <location evidence="1">Cell membrane</location>
        <topology evidence="1">Multi-pass membrane protein</topology>
    </subcellularLocation>
</comment>
<feature type="transmembrane region" description="Helical" evidence="6">
    <location>
        <begin position="115"/>
        <end position="140"/>
    </location>
</feature>
<keyword evidence="5 6" id="KW-0472">Membrane</keyword>
<dbReference type="PANTHER" id="PTHR40277">
    <property type="entry name" value="BLL5419 PROTEIN"/>
    <property type="match status" value="1"/>
</dbReference>
<evidence type="ECO:0000313" key="7">
    <source>
        <dbReference type="EMBL" id="AQQ10075.1"/>
    </source>
</evidence>
<name>A0A1Q2HS62_9BACT</name>
<feature type="transmembrane region" description="Helical" evidence="6">
    <location>
        <begin position="40"/>
        <end position="58"/>
    </location>
</feature>
<reference evidence="8" key="1">
    <citation type="submission" date="2017-02" db="EMBL/GenBank/DDBJ databases">
        <title>Comparative genomics and description of representatives of a novel lineage of planctomycetes thriving in anoxic sediments.</title>
        <authorList>
            <person name="Spring S."/>
            <person name="Bunk B."/>
            <person name="Sproer C."/>
            <person name="Klenk H.-P."/>
        </authorList>
    </citation>
    <scope>NUCLEOTIDE SEQUENCE [LARGE SCALE GENOMIC DNA]</scope>
    <source>
        <strain evidence="8">L21-RPul-D3</strain>
    </source>
</reference>
<evidence type="ECO:0000256" key="5">
    <source>
        <dbReference type="ARBA" id="ARBA00023136"/>
    </source>
</evidence>
<dbReference type="Pfam" id="PF03706">
    <property type="entry name" value="LPG_synthase_TM"/>
    <property type="match status" value="1"/>
</dbReference>
<evidence type="ECO:0000313" key="8">
    <source>
        <dbReference type="Proteomes" id="UP000188273"/>
    </source>
</evidence>